<accession>A0A516GZ62</accession>
<dbReference type="InterPro" id="IPR006175">
    <property type="entry name" value="YjgF/YER057c/UK114"/>
</dbReference>
<dbReference type="EMBL" id="CP041636">
    <property type="protein sequence ID" value="QDO96813.1"/>
    <property type="molecule type" value="Genomic_DNA"/>
</dbReference>
<dbReference type="PANTHER" id="PTHR47328">
    <property type="match status" value="1"/>
</dbReference>
<dbReference type="CDD" id="cd06150">
    <property type="entry name" value="YjgF_YER057c_UK114_like_2"/>
    <property type="match status" value="1"/>
</dbReference>
<reference evidence="2 3" key="1">
    <citation type="submission" date="2019-07" db="EMBL/GenBank/DDBJ databases">
        <title>Genome sequencing for Ferrovibrio sp. K5.</title>
        <authorList>
            <person name="Park S.-J."/>
        </authorList>
    </citation>
    <scope>NUCLEOTIDE SEQUENCE [LARGE SCALE GENOMIC DNA]</scope>
    <source>
        <strain evidence="2 3">K5</strain>
    </source>
</reference>
<evidence type="ECO:0000256" key="1">
    <source>
        <dbReference type="ARBA" id="ARBA00010552"/>
    </source>
</evidence>
<evidence type="ECO:0000313" key="3">
    <source>
        <dbReference type="Proteomes" id="UP000317496"/>
    </source>
</evidence>
<comment type="similarity">
    <text evidence="1">Belongs to the RutC family.</text>
</comment>
<dbReference type="AlphaFoldDB" id="A0A516GZ62"/>
<dbReference type="KEGG" id="fer:FNB15_05775"/>
<name>A0A516GZ62_9PROT</name>
<dbReference type="InterPro" id="IPR035959">
    <property type="entry name" value="RutC-like_sf"/>
</dbReference>
<proteinExistence type="inferred from homology"/>
<organism evidence="2 3">
    <name type="scientific">Ferrovibrio terrae</name>
    <dbReference type="NCBI Taxonomy" id="2594003"/>
    <lineage>
        <taxon>Bacteria</taxon>
        <taxon>Pseudomonadati</taxon>
        <taxon>Pseudomonadota</taxon>
        <taxon>Alphaproteobacteria</taxon>
        <taxon>Rhodospirillales</taxon>
        <taxon>Rhodospirillaceae</taxon>
        <taxon>Ferrovibrio</taxon>
    </lineage>
</organism>
<dbReference type="Proteomes" id="UP000317496">
    <property type="component" value="Chromosome"/>
</dbReference>
<keyword evidence="3" id="KW-1185">Reference proteome</keyword>
<sequence length="116" mass="12501">MSVRRIDVGPRMSQAVVHGNTVYLAGQVAADPKADVTGQTEQILAQIDRLLKEAGTDKTKILSTNIWLADMSTFAEMNKAWDAWVSKGNTPARATVESRLAAPDYKVEIACIAAIG</sequence>
<dbReference type="Pfam" id="PF01042">
    <property type="entry name" value="Ribonuc_L-PSP"/>
    <property type="match status" value="1"/>
</dbReference>
<dbReference type="PROSITE" id="PS01094">
    <property type="entry name" value="UPF0076"/>
    <property type="match status" value="1"/>
</dbReference>
<dbReference type="InterPro" id="IPR035709">
    <property type="entry name" value="YoaB-like"/>
</dbReference>
<evidence type="ECO:0000313" key="2">
    <source>
        <dbReference type="EMBL" id="QDO96813.1"/>
    </source>
</evidence>
<dbReference type="InterPro" id="IPR019897">
    <property type="entry name" value="RidA_CS"/>
</dbReference>
<dbReference type="RefSeq" id="WP_144067794.1">
    <property type="nucleotide sequence ID" value="NZ_CP041636.1"/>
</dbReference>
<dbReference type="SUPFAM" id="SSF55298">
    <property type="entry name" value="YjgF-like"/>
    <property type="match status" value="1"/>
</dbReference>
<dbReference type="OrthoDB" id="9803101at2"/>
<protein>
    <submittedName>
        <fullName evidence="2">RidA family protein</fullName>
    </submittedName>
</protein>
<dbReference type="PANTHER" id="PTHR47328:SF1">
    <property type="entry name" value="RUTC FAMILY PROTEIN YOAB"/>
    <property type="match status" value="1"/>
</dbReference>
<dbReference type="Gene3D" id="3.30.1330.40">
    <property type="entry name" value="RutC-like"/>
    <property type="match status" value="1"/>
</dbReference>
<gene>
    <name evidence="2" type="ORF">FNB15_05775</name>
</gene>